<sequence length="423" mass="44932">MQADRQRGAAHELHDSVSYWQKTSEAQKEQFTDPPSRTDVAVIGGGIVGAATCYWLARAGIEVTLLERSWAAYGATGRNGGFVTFGSAEAHPALIKRLGQEVARSILALTLENKRLLKQVLAEEEIACEYREPGNLVLALSERQLGEMEQTATALRADGCEVQVIKRERVQDLILTPLSEQIVGGIFFPDAGLVHSARLVQGIVSAARRYGARTSVATVQRLLPEGSGLAIHTSLGTVSAGAVVVAANAWTDQIVPDLAGLITPVRGQALAYAPVAPLFVPGVGASVTPTGEYWQQTMDGSIVLGGCRAFAQGGDVGVREQQPTDEVQTALEKVLPQLFPALTGLQVAQRWAGLMAFTSDYLPVADRVPASERAWFAGGFNGHGMPFGIRFGQLLAEAATSGKLPSALAPFSLKRPSLVPMPT</sequence>
<reference evidence="3 4" key="1">
    <citation type="submission" date="2019-01" db="EMBL/GenBank/DDBJ databases">
        <title>Ktedonosporobacter rubrisoli SCAWS-G2.</title>
        <authorList>
            <person name="Huang Y."/>
            <person name="Yan B."/>
        </authorList>
    </citation>
    <scope>NUCLEOTIDE SEQUENCE [LARGE SCALE GENOMIC DNA]</scope>
    <source>
        <strain evidence="3 4">SCAWS-G2</strain>
    </source>
</reference>
<dbReference type="Gene3D" id="3.50.50.60">
    <property type="entry name" value="FAD/NAD(P)-binding domain"/>
    <property type="match status" value="1"/>
</dbReference>
<feature type="domain" description="FAD dependent oxidoreductase" evidence="2">
    <location>
        <begin position="39"/>
        <end position="397"/>
    </location>
</feature>
<dbReference type="InterPro" id="IPR006076">
    <property type="entry name" value="FAD-dep_OxRdtase"/>
</dbReference>
<name>A0A4P6K192_KTERU</name>
<dbReference type="EMBL" id="CP035758">
    <property type="protein sequence ID" value="QBD81968.1"/>
    <property type="molecule type" value="Genomic_DNA"/>
</dbReference>
<dbReference type="Pfam" id="PF01266">
    <property type="entry name" value="DAO"/>
    <property type="match status" value="1"/>
</dbReference>
<keyword evidence="4" id="KW-1185">Reference proteome</keyword>
<organism evidence="3 4">
    <name type="scientific">Ktedonosporobacter rubrisoli</name>
    <dbReference type="NCBI Taxonomy" id="2509675"/>
    <lineage>
        <taxon>Bacteria</taxon>
        <taxon>Bacillati</taxon>
        <taxon>Chloroflexota</taxon>
        <taxon>Ktedonobacteria</taxon>
        <taxon>Ktedonobacterales</taxon>
        <taxon>Ktedonosporobacteraceae</taxon>
        <taxon>Ktedonosporobacter</taxon>
    </lineage>
</organism>
<dbReference type="AlphaFoldDB" id="A0A4P6K192"/>
<dbReference type="Proteomes" id="UP000290365">
    <property type="component" value="Chromosome"/>
</dbReference>
<dbReference type="GO" id="GO:0016491">
    <property type="term" value="F:oxidoreductase activity"/>
    <property type="evidence" value="ECO:0007669"/>
    <property type="project" value="UniProtKB-KW"/>
</dbReference>
<dbReference type="OrthoDB" id="9806452at2"/>
<evidence type="ECO:0000313" key="3">
    <source>
        <dbReference type="EMBL" id="QBD81968.1"/>
    </source>
</evidence>
<accession>A0A4P6K192</accession>
<dbReference type="PANTHER" id="PTHR13847:SF287">
    <property type="entry name" value="FAD-DEPENDENT OXIDOREDUCTASE DOMAIN-CONTAINING PROTEIN 1"/>
    <property type="match status" value="1"/>
</dbReference>
<evidence type="ECO:0000259" key="2">
    <source>
        <dbReference type="Pfam" id="PF01266"/>
    </source>
</evidence>
<evidence type="ECO:0000256" key="1">
    <source>
        <dbReference type="ARBA" id="ARBA00023002"/>
    </source>
</evidence>
<gene>
    <name evidence="3" type="ORF">EPA93_40720</name>
</gene>
<keyword evidence="1" id="KW-0560">Oxidoreductase</keyword>
<dbReference type="Gene3D" id="3.30.9.10">
    <property type="entry name" value="D-Amino Acid Oxidase, subunit A, domain 2"/>
    <property type="match status" value="1"/>
</dbReference>
<evidence type="ECO:0000313" key="4">
    <source>
        <dbReference type="Proteomes" id="UP000290365"/>
    </source>
</evidence>
<dbReference type="GO" id="GO:0005737">
    <property type="term" value="C:cytoplasm"/>
    <property type="evidence" value="ECO:0007669"/>
    <property type="project" value="TreeGrafter"/>
</dbReference>
<dbReference type="SUPFAM" id="SSF54373">
    <property type="entry name" value="FAD-linked reductases, C-terminal domain"/>
    <property type="match status" value="1"/>
</dbReference>
<dbReference type="InterPro" id="IPR036188">
    <property type="entry name" value="FAD/NAD-bd_sf"/>
</dbReference>
<dbReference type="SUPFAM" id="SSF51905">
    <property type="entry name" value="FAD/NAD(P)-binding domain"/>
    <property type="match status" value="1"/>
</dbReference>
<dbReference type="RefSeq" id="WP_129893029.1">
    <property type="nucleotide sequence ID" value="NZ_CP035758.1"/>
</dbReference>
<dbReference type="KEGG" id="kbs:EPA93_40720"/>
<dbReference type="PANTHER" id="PTHR13847">
    <property type="entry name" value="SARCOSINE DEHYDROGENASE-RELATED"/>
    <property type="match status" value="1"/>
</dbReference>
<proteinExistence type="predicted"/>
<protein>
    <submittedName>
        <fullName evidence="3">FAD-binding oxidoreductase</fullName>
    </submittedName>
</protein>